<dbReference type="AlphaFoldDB" id="A0A8X8ZYT5"/>
<sequence length="836" mass="94335">MQRKSSSIDEVSIDKRRGIASTKMAPNTGTRTQTRQAFSVVNGGQDLPPLSGPPSNFGSDCGAIDFTKDDVDALLNEKLKKNLNYREKNDKMIDFIKRLKQCIKWFLQLEANYVEEQEKIRQLLELAEKKCNDTESMMKAKEDELNSIIMELRKNLEALQSKFAKEEVDRVEALDSLARERDLRLAAEKLQASLSEDLRRSQLDNASANQKIQSLNDTYRRLQEFNTSLHQWNTRLQSDLEATNTTLKRVQEEKAAVVENLSILRGNFTSLQEQLNLSREIHHVPNIKKWSLIALRKGPVTLRWIFDGHLYHTLEKMICDLPMYIGWSVTLDEAIKQKEALGSEASRLRGNLQQMREDRDRKLAQVEGLQSEVSKYKDFTGKYTADLETMSTKTVKLESTCSDQSEQIRRLHEQLASAQQKLQLSDLSAMETRSEFEVNKAMILELKSRLADADLKIVEGENVRKKLHNTILELKGNIRVFCRVRPLLSDDGVGNDVKVVSFPTSMEAQGRGIDLSQNGQKHSFTFDKVFVPDNSQEDVFVEISQLVQSALDGYKVCIFAYGQTGSGKTYTMMGNPGLLDQKGLIPRSLEQVFQTKQMLEAQGWKYEMQVSMLEIYNEAIRDLLSANKSTFDASRVETAAKQYTIKHDANGNTYVSDLTIVDVRSSREVSYLLERAAQSRSVGKTQMNEQSSRSHFVFTLRIVGVNESTDQQVQGVLNLIDLAGSERLSKSGSTGDRLKETQAINKSLSSLSDVIFALAKKEEHVPFRNSKLTYLLQPCLGGDSKTLMFVNVSPDPASVGESLCSLRFAARVNACEIGIPRRQANLRSSDSRLSIG</sequence>
<keyword evidence="8" id="KW-0175">Coiled coil</keyword>
<feature type="compositionally biased region" description="Polar residues" evidence="9">
    <location>
        <begin position="24"/>
        <end position="33"/>
    </location>
</feature>
<dbReference type="Gene3D" id="3.40.850.10">
    <property type="entry name" value="Kinesin motor domain"/>
    <property type="match status" value="1"/>
</dbReference>
<dbReference type="GO" id="GO:0005524">
    <property type="term" value="F:ATP binding"/>
    <property type="evidence" value="ECO:0007669"/>
    <property type="project" value="UniProtKB-UniRule"/>
</dbReference>
<evidence type="ECO:0000256" key="7">
    <source>
        <dbReference type="RuleBase" id="RU000394"/>
    </source>
</evidence>
<dbReference type="CDD" id="cd01366">
    <property type="entry name" value="KISc_C_terminal"/>
    <property type="match status" value="1"/>
</dbReference>
<evidence type="ECO:0000259" key="10">
    <source>
        <dbReference type="PROSITE" id="PS50067"/>
    </source>
</evidence>
<dbReference type="PRINTS" id="PR00380">
    <property type="entry name" value="KINESINHEAVY"/>
</dbReference>
<dbReference type="InterPro" id="IPR027417">
    <property type="entry name" value="P-loop_NTPase"/>
</dbReference>
<name>A0A8X8ZYT5_SALSN</name>
<evidence type="ECO:0000256" key="1">
    <source>
        <dbReference type="ARBA" id="ARBA00010899"/>
    </source>
</evidence>
<reference evidence="11" key="2">
    <citation type="submission" date="2020-08" db="EMBL/GenBank/DDBJ databases">
        <title>Plant Genome Project.</title>
        <authorList>
            <person name="Zhang R.-G."/>
        </authorList>
    </citation>
    <scope>NUCLEOTIDE SEQUENCE</scope>
    <source>
        <strain evidence="11">Huo1</strain>
        <tissue evidence="11">Leaf</tissue>
    </source>
</reference>
<dbReference type="Proteomes" id="UP000298416">
    <property type="component" value="Unassembled WGS sequence"/>
</dbReference>
<dbReference type="SMART" id="SM00129">
    <property type="entry name" value="KISc"/>
    <property type="match status" value="1"/>
</dbReference>
<dbReference type="Pfam" id="PF00225">
    <property type="entry name" value="Kinesin"/>
    <property type="match status" value="1"/>
</dbReference>
<dbReference type="InterPro" id="IPR019821">
    <property type="entry name" value="Kinesin_motor_CS"/>
</dbReference>
<feature type="coiled-coil region" evidence="8">
    <location>
        <begin position="331"/>
        <end position="372"/>
    </location>
</feature>
<dbReference type="SUPFAM" id="SSF52540">
    <property type="entry name" value="P-loop containing nucleoside triphosphate hydrolases"/>
    <property type="match status" value="1"/>
</dbReference>
<dbReference type="InterPro" id="IPR001752">
    <property type="entry name" value="Kinesin_motor_dom"/>
</dbReference>
<proteinExistence type="inferred from homology"/>
<keyword evidence="4 6" id="KW-0067">ATP-binding</keyword>
<dbReference type="FunFam" id="3.40.850.10:FF:000048">
    <property type="entry name" value="Kinesin-like protein"/>
    <property type="match status" value="1"/>
</dbReference>
<dbReference type="GO" id="GO:0008017">
    <property type="term" value="F:microtubule binding"/>
    <property type="evidence" value="ECO:0007669"/>
    <property type="project" value="InterPro"/>
</dbReference>
<evidence type="ECO:0000313" key="12">
    <source>
        <dbReference type="Proteomes" id="UP000298416"/>
    </source>
</evidence>
<accession>A0A8X8ZYT5</accession>
<dbReference type="PANTHER" id="PTHR47972">
    <property type="entry name" value="KINESIN-LIKE PROTEIN KLP-3"/>
    <property type="match status" value="1"/>
</dbReference>
<dbReference type="GO" id="GO:0005874">
    <property type="term" value="C:microtubule"/>
    <property type="evidence" value="ECO:0007669"/>
    <property type="project" value="UniProtKB-KW"/>
</dbReference>
<dbReference type="PROSITE" id="PS00411">
    <property type="entry name" value="KINESIN_MOTOR_1"/>
    <property type="match status" value="1"/>
</dbReference>
<keyword evidence="2 7" id="KW-0493">Microtubule</keyword>
<dbReference type="PANTHER" id="PTHR47972:SF46">
    <property type="entry name" value="KINESIN-LIKE PROTEIN"/>
    <property type="match status" value="1"/>
</dbReference>
<feature type="coiled-coil region" evidence="8">
    <location>
        <begin position="106"/>
        <end position="169"/>
    </location>
</feature>
<evidence type="ECO:0000256" key="2">
    <source>
        <dbReference type="ARBA" id="ARBA00022701"/>
    </source>
</evidence>
<dbReference type="EMBL" id="PNBA02000006">
    <property type="protein sequence ID" value="KAG6420794.1"/>
    <property type="molecule type" value="Genomic_DNA"/>
</dbReference>
<dbReference type="GO" id="GO:0007018">
    <property type="term" value="P:microtubule-based movement"/>
    <property type="evidence" value="ECO:0007669"/>
    <property type="project" value="InterPro"/>
</dbReference>
<comment type="caution">
    <text evidence="11">The sequence shown here is derived from an EMBL/GenBank/DDBJ whole genome shotgun (WGS) entry which is preliminary data.</text>
</comment>
<dbReference type="InterPro" id="IPR027640">
    <property type="entry name" value="Kinesin-like_fam"/>
</dbReference>
<dbReference type="GO" id="GO:0003777">
    <property type="term" value="F:microtubule motor activity"/>
    <property type="evidence" value="ECO:0007669"/>
    <property type="project" value="InterPro"/>
</dbReference>
<reference evidence="11" key="1">
    <citation type="submission" date="2018-01" db="EMBL/GenBank/DDBJ databases">
        <authorList>
            <person name="Mao J.F."/>
        </authorList>
    </citation>
    <scope>NUCLEOTIDE SEQUENCE</scope>
    <source>
        <strain evidence="11">Huo1</strain>
        <tissue evidence="11">Leaf</tissue>
    </source>
</reference>
<evidence type="ECO:0000256" key="6">
    <source>
        <dbReference type="PROSITE-ProRule" id="PRU00283"/>
    </source>
</evidence>
<keyword evidence="5 6" id="KW-0505">Motor protein</keyword>
<dbReference type="InterPro" id="IPR036961">
    <property type="entry name" value="Kinesin_motor_dom_sf"/>
</dbReference>
<keyword evidence="3 6" id="KW-0547">Nucleotide-binding</keyword>
<gene>
    <name evidence="11" type="ORF">SASPL_117333</name>
</gene>
<evidence type="ECO:0000256" key="4">
    <source>
        <dbReference type="ARBA" id="ARBA00022840"/>
    </source>
</evidence>
<feature type="region of interest" description="Disordered" evidence="9">
    <location>
        <begin position="1"/>
        <end position="33"/>
    </location>
</feature>
<protein>
    <recommendedName>
        <fullName evidence="7">Kinesin-like protein</fullName>
    </recommendedName>
</protein>
<feature type="binding site" evidence="6">
    <location>
        <begin position="562"/>
        <end position="569"/>
    </location>
    <ligand>
        <name>ATP</name>
        <dbReference type="ChEBI" id="CHEBI:30616"/>
    </ligand>
</feature>
<evidence type="ECO:0000313" key="11">
    <source>
        <dbReference type="EMBL" id="KAG6420794.1"/>
    </source>
</evidence>
<evidence type="ECO:0000256" key="5">
    <source>
        <dbReference type="ARBA" id="ARBA00023175"/>
    </source>
</evidence>
<comment type="similarity">
    <text evidence="1">Belongs to the TRAFAC class myosin-kinesin ATPase superfamily. Kinesin family. KIN-14 subfamily.</text>
</comment>
<feature type="domain" description="Kinesin motor" evidence="10">
    <location>
        <begin position="477"/>
        <end position="815"/>
    </location>
</feature>
<evidence type="ECO:0000256" key="9">
    <source>
        <dbReference type="SAM" id="MobiDB-lite"/>
    </source>
</evidence>
<keyword evidence="12" id="KW-1185">Reference proteome</keyword>
<organism evidence="11">
    <name type="scientific">Salvia splendens</name>
    <name type="common">Scarlet sage</name>
    <dbReference type="NCBI Taxonomy" id="180675"/>
    <lineage>
        <taxon>Eukaryota</taxon>
        <taxon>Viridiplantae</taxon>
        <taxon>Streptophyta</taxon>
        <taxon>Embryophyta</taxon>
        <taxon>Tracheophyta</taxon>
        <taxon>Spermatophyta</taxon>
        <taxon>Magnoliopsida</taxon>
        <taxon>eudicotyledons</taxon>
        <taxon>Gunneridae</taxon>
        <taxon>Pentapetalae</taxon>
        <taxon>asterids</taxon>
        <taxon>lamiids</taxon>
        <taxon>Lamiales</taxon>
        <taxon>Lamiaceae</taxon>
        <taxon>Nepetoideae</taxon>
        <taxon>Mentheae</taxon>
        <taxon>Salviinae</taxon>
        <taxon>Salvia</taxon>
        <taxon>Salvia subgen. Calosphace</taxon>
        <taxon>core Calosphace</taxon>
    </lineage>
</organism>
<dbReference type="PROSITE" id="PS50067">
    <property type="entry name" value="KINESIN_MOTOR_2"/>
    <property type="match status" value="1"/>
</dbReference>
<evidence type="ECO:0000256" key="3">
    <source>
        <dbReference type="ARBA" id="ARBA00022741"/>
    </source>
</evidence>
<feature type="coiled-coil region" evidence="8">
    <location>
        <begin position="198"/>
        <end position="260"/>
    </location>
</feature>
<evidence type="ECO:0000256" key="8">
    <source>
        <dbReference type="SAM" id="Coils"/>
    </source>
</evidence>